<reference evidence="1 2" key="1">
    <citation type="submission" date="2016-12" db="EMBL/GenBank/DDBJ databases">
        <title>Discovery of methanogenic haloarchaea.</title>
        <authorList>
            <person name="Sorokin D.Y."/>
            <person name="Makarova K.S."/>
            <person name="Abbas B."/>
            <person name="Ferrer M."/>
            <person name="Golyshin P.N."/>
        </authorList>
    </citation>
    <scope>NUCLEOTIDE SEQUENCE [LARGE SCALE GENOMIC DNA]</scope>
    <source>
        <strain evidence="1">AMET1</strain>
    </source>
</reference>
<keyword evidence="1" id="KW-0436">Ligase</keyword>
<name>A0A1Y3GBJ3_9EURY</name>
<organism evidence="1 2">
    <name type="scientific">Methanonatronarchaeum thermophilum</name>
    <dbReference type="NCBI Taxonomy" id="1927129"/>
    <lineage>
        <taxon>Archaea</taxon>
        <taxon>Methanobacteriati</taxon>
        <taxon>Methanobacteriota</taxon>
        <taxon>Methanonatronarchaeia</taxon>
        <taxon>Methanonatronarchaeales</taxon>
        <taxon>Methanonatronarchaeaceae</taxon>
        <taxon>Methanonatronarchaeum</taxon>
    </lineage>
</organism>
<proteinExistence type="predicted"/>
<accession>A0A1Y3GBJ3</accession>
<dbReference type="AlphaFoldDB" id="A0A1Y3GBJ3"/>
<dbReference type="OrthoDB" id="386161at2157"/>
<comment type="caution">
    <text evidence="1">The sequence shown here is derived from an EMBL/GenBank/DDBJ whole genome shotgun (WGS) entry which is preliminary data.</text>
</comment>
<evidence type="ECO:0000313" key="1">
    <source>
        <dbReference type="EMBL" id="OUJ18610.1"/>
    </source>
</evidence>
<keyword evidence="2" id="KW-1185">Reference proteome</keyword>
<dbReference type="EMBL" id="MRZU01000003">
    <property type="protein sequence ID" value="OUJ18610.1"/>
    <property type="molecule type" value="Genomic_DNA"/>
</dbReference>
<dbReference type="GO" id="GO:0016874">
    <property type="term" value="F:ligase activity"/>
    <property type="evidence" value="ECO:0007669"/>
    <property type="project" value="UniProtKB-KW"/>
</dbReference>
<evidence type="ECO:0000313" key="2">
    <source>
        <dbReference type="Proteomes" id="UP000195137"/>
    </source>
</evidence>
<protein>
    <submittedName>
        <fullName evidence="1">RNA-splicing ligase RtcB family</fullName>
    </submittedName>
</protein>
<dbReference type="Proteomes" id="UP000195137">
    <property type="component" value="Unassembled WGS sequence"/>
</dbReference>
<gene>
    <name evidence="1" type="ORF">AMET1_0256</name>
</gene>
<dbReference type="RefSeq" id="WP_143406795.1">
    <property type="nucleotide sequence ID" value="NZ_MRZU01000003.1"/>
</dbReference>
<sequence length="382" mass="43658">MRVIHLKGLLDVVKDNTFSIAVDDSSSKVSMLNTRCGLSKISYVLNELGVDGKPFSFFGPDAGITRNYERWASGFGYGCVISWPDRELAFPEMKPNGCGMIVSKIGDVPDIDELSNRILRLSENPPTLMGMEVEWDAGDSNHFIEVLRVEDSSYSGLQKGDICALLHTSASEMKDLMYDFDRWVDSGGRWIETPVGEILVLMDSLSKEYYKEYKKLEEFSKKKREIIFDNIFDQHEVICNPTHQGLFKENEIRLGLYDSTDGIFPISLRPDLPVYLVEGNKNIKPELIPPNIPEWKREQIEGINVLPHGGGYQLKIDTKNLQMSQKNGTRLFKTKTKGREYLFTNPSQIPYNYRGKEVLDKIFEWDLGQPVVKMEQKYTVKI</sequence>